<dbReference type="Proteomes" id="UP000284022">
    <property type="component" value="Unassembled WGS sequence"/>
</dbReference>
<name>A0A174IMV6_BACUN</name>
<reference evidence="1 12" key="1">
    <citation type="submission" date="2015-09" db="EMBL/GenBank/DDBJ databases">
        <authorList>
            <consortium name="Pathogen Informatics"/>
        </authorList>
    </citation>
    <scope>NUCLEOTIDE SEQUENCE [LARGE SCALE GENOMIC DNA]</scope>
    <source>
        <strain evidence="1 12">2789STDY5834898</strain>
    </source>
</reference>
<evidence type="ECO:0000313" key="5">
    <source>
        <dbReference type="EMBL" id="KAB4258034.1"/>
    </source>
</evidence>
<dbReference type="AlphaFoldDB" id="A0A174IMV6"/>
<reference evidence="6 21" key="4">
    <citation type="submission" date="2020-12" db="EMBL/GenBank/DDBJ databases">
        <title>Microorganisms.</title>
        <authorList>
            <person name="Matos J."/>
            <person name="Faleiro L."/>
            <person name="Duarte I."/>
        </authorList>
    </citation>
    <scope>NUCLEOTIDE SEQUENCE [LARGE SCALE GENOMIC DNA]</scope>
    <source>
        <strain evidence="6 21">PtFD3Pch2</strain>
    </source>
</reference>
<sequence>MKKILILFVVLFSLISVERLHTVEDTEQICELLLKNVDAMASGAEIIIGPFCIQTDRTCFVDYDGFFVRGYRQYF</sequence>
<dbReference type="Proteomes" id="UP000260844">
    <property type="component" value="Unassembled WGS sequence"/>
</dbReference>
<keyword evidence="21" id="KW-1185">Reference proteome</keyword>
<dbReference type="EMBL" id="QRXV01000002">
    <property type="protein sequence ID" value="RGU40948.1"/>
    <property type="molecule type" value="Genomic_DNA"/>
</dbReference>
<evidence type="ECO:0000313" key="4">
    <source>
        <dbReference type="EMBL" id="KAB4240437.1"/>
    </source>
</evidence>
<dbReference type="EMBL" id="WCUV01000002">
    <property type="protein sequence ID" value="KAB4095816.1"/>
    <property type="molecule type" value="Genomic_DNA"/>
</dbReference>
<evidence type="ECO:0000313" key="8">
    <source>
        <dbReference type="EMBL" id="RGJ96560.1"/>
    </source>
</evidence>
<dbReference type="EMBL" id="JAQNSB010000002">
    <property type="protein sequence ID" value="MDC1853625.1"/>
    <property type="molecule type" value="Genomic_DNA"/>
</dbReference>
<evidence type="ECO:0000313" key="2">
    <source>
        <dbReference type="EMBL" id="KAB4095816.1"/>
    </source>
</evidence>
<evidence type="ECO:0000313" key="18">
    <source>
        <dbReference type="Proteomes" id="UP000432488"/>
    </source>
</evidence>
<dbReference type="Proteomes" id="UP000487989">
    <property type="component" value="Unassembled WGS sequence"/>
</dbReference>
<reference evidence="7" key="5">
    <citation type="submission" date="2022-10" db="EMBL/GenBank/DDBJ databases">
        <title>Human gut microbiome strain richness.</title>
        <authorList>
            <person name="Chen-Liaw A."/>
        </authorList>
    </citation>
    <scope>NUCLEOTIDE SEQUENCE</scope>
    <source>
        <strain evidence="7">BSD2780061687st1_G10_BSD2780061687b_171204</strain>
    </source>
</reference>
<organism evidence="1 12">
    <name type="scientific">Bacteroides uniformis</name>
    <dbReference type="NCBI Taxonomy" id="820"/>
    <lineage>
        <taxon>Bacteria</taxon>
        <taxon>Pseudomonadati</taxon>
        <taxon>Bacteroidota</taxon>
        <taxon>Bacteroidia</taxon>
        <taxon>Bacteroidales</taxon>
        <taxon>Bacteroidaceae</taxon>
        <taxon>Bacteroides</taxon>
    </lineage>
</organism>
<evidence type="ECO:0000313" key="15">
    <source>
        <dbReference type="Proteomes" id="UP000284514"/>
    </source>
</evidence>
<evidence type="ECO:0000313" key="7">
    <source>
        <dbReference type="EMBL" id="MDC1853625.1"/>
    </source>
</evidence>
<evidence type="ECO:0000313" key="14">
    <source>
        <dbReference type="Proteomes" id="UP000284022"/>
    </source>
</evidence>
<evidence type="ECO:0000313" key="20">
    <source>
        <dbReference type="Proteomes" id="UP000487989"/>
    </source>
</evidence>
<dbReference type="RefSeq" id="WP_008665591.1">
    <property type="nucleotide sequence ID" value="NZ_BQNO01000001.1"/>
</dbReference>
<proteinExistence type="predicted"/>
<evidence type="ECO:0000313" key="19">
    <source>
        <dbReference type="Proteomes" id="UP000442334"/>
    </source>
</evidence>
<evidence type="ECO:0000313" key="6">
    <source>
        <dbReference type="EMBL" id="MBT8726335.1"/>
    </source>
</evidence>
<dbReference type="EMBL" id="QSPV01000002">
    <property type="protein sequence ID" value="RGJ96560.1"/>
    <property type="molecule type" value="Genomic_DNA"/>
</dbReference>
<evidence type="ECO:0000313" key="13">
    <source>
        <dbReference type="Proteomes" id="UP000260844"/>
    </source>
</evidence>
<dbReference type="Proteomes" id="UP000286114">
    <property type="component" value="Unassembled WGS sequence"/>
</dbReference>
<evidence type="ECO:0000313" key="1">
    <source>
        <dbReference type="EMBL" id="CUP61630.1"/>
    </source>
</evidence>
<dbReference type="EMBL" id="QSHA01000008">
    <property type="protein sequence ID" value="RHB72275.1"/>
    <property type="molecule type" value="Genomic_DNA"/>
</dbReference>
<dbReference type="EMBL" id="JAFBJK010000003">
    <property type="protein sequence ID" value="MBT8726335.1"/>
    <property type="molecule type" value="Genomic_DNA"/>
</dbReference>
<evidence type="ECO:0000313" key="16">
    <source>
        <dbReference type="Proteomes" id="UP000286114"/>
    </source>
</evidence>
<gene>
    <name evidence="11" type="ORF">DW831_08910</name>
    <name evidence="10" type="ORF">DW873_11675</name>
    <name evidence="9" type="ORF">DWW83_02170</name>
    <name evidence="8" type="ORF">DXD40_03690</name>
    <name evidence="1" type="ORF">ERS852510_01945</name>
    <name evidence="4" type="ORF">GAP41_14820</name>
    <name evidence="5" type="ORF">GAP48_02990</name>
    <name evidence="3" type="ORF">GAQ34_04840</name>
    <name evidence="2" type="ORF">GAQ56_02210</name>
    <name evidence="6" type="ORF">JQN06_09165</name>
    <name evidence="7" type="ORF">POZ22_02300</name>
</gene>
<evidence type="ECO:0000313" key="10">
    <source>
        <dbReference type="EMBL" id="RHB72275.1"/>
    </source>
</evidence>
<dbReference type="EMBL" id="CZAO01000008">
    <property type="protein sequence ID" value="CUP61630.1"/>
    <property type="molecule type" value="Genomic_DNA"/>
</dbReference>
<reference evidence="17 18" key="3">
    <citation type="journal article" date="2019" name="Nat. Med.">
        <title>A library of human gut bacterial isolates paired with longitudinal multiomics data enables mechanistic microbiome research.</title>
        <authorList>
            <person name="Poyet M."/>
            <person name="Groussin M."/>
            <person name="Gibbons S.M."/>
            <person name="Avila-Pacheco J."/>
            <person name="Jiang X."/>
            <person name="Kearney S.M."/>
            <person name="Perrotta A.R."/>
            <person name="Berdy B."/>
            <person name="Zhao S."/>
            <person name="Lieberman T.D."/>
            <person name="Swanson P.K."/>
            <person name="Smith M."/>
            <person name="Roesemann S."/>
            <person name="Alexander J.E."/>
            <person name="Rich S.A."/>
            <person name="Livny J."/>
            <person name="Vlamakis H."/>
            <person name="Clish C."/>
            <person name="Bullock K."/>
            <person name="Deik A."/>
            <person name="Scott J."/>
            <person name="Pierce K.A."/>
            <person name="Xavier R.J."/>
            <person name="Alm E.J."/>
        </authorList>
    </citation>
    <scope>NUCLEOTIDE SEQUENCE [LARGE SCALE GENOMIC DNA]</scope>
    <source>
        <strain evidence="3 19">BIOML-A21</strain>
        <strain evidence="5 20">BIOML-A3</strain>
        <strain evidence="2 18">BIOML-A42</strain>
        <strain evidence="4 17">BIOML-A6</strain>
    </source>
</reference>
<dbReference type="EMBL" id="WCUA01000003">
    <property type="protein sequence ID" value="KAB4187300.1"/>
    <property type="molecule type" value="Genomic_DNA"/>
</dbReference>
<protein>
    <submittedName>
        <fullName evidence="1">Uncharacterized protein</fullName>
    </submittedName>
</protein>
<evidence type="ECO:0000313" key="17">
    <source>
        <dbReference type="Proteomes" id="UP000431575"/>
    </source>
</evidence>
<dbReference type="Proteomes" id="UP000284514">
    <property type="component" value="Unassembled WGS sequence"/>
</dbReference>
<dbReference type="EMBL" id="WCTM01000009">
    <property type="protein sequence ID" value="KAB4240437.1"/>
    <property type="molecule type" value="Genomic_DNA"/>
</dbReference>
<dbReference type="Proteomes" id="UP001214113">
    <property type="component" value="Unassembled WGS sequence"/>
</dbReference>
<evidence type="ECO:0000313" key="11">
    <source>
        <dbReference type="EMBL" id="RHC74129.1"/>
    </source>
</evidence>
<dbReference type="EMBL" id="WCTJ01000003">
    <property type="protein sequence ID" value="KAB4258034.1"/>
    <property type="molecule type" value="Genomic_DNA"/>
</dbReference>
<reference evidence="13 14" key="2">
    <citation type="submission" date="2018-08" db="EMBL/GenBank/DDBJ databases">
        <title>A genome reference for cultivated species of the human gut microbiota.</title>
        <authorList>
            <person name="Zou Y."/>
            <person name="Xue W."/>
            <person name="Luo G."/>
        </authorList>
    </citation>
    <scope>NUCLEOTIDE SEQUENCE [LARGE SCALE GENOMIC DNA]</scope>
    <source>
        <strain evidence="9 14">AF17-20</strain>
        <strain evidence="11 15">AM34-25</strain>
        <strain evidence="10 16">AM39-1</strain>
        <strain evidence="8 13">TM04-30</strain>
    </source>
</reference>
<evidence type="ECO:0000313" key="21">
    <source>
        <dbReference type="Proteomes" id="UP001196342"/>
    </source>
</evidence>
<dbReference type="EMBL" id="QSIF01000011">
    <property type="protein sequence ID" value="RHC74129.1"/>
    <property type="molecule type" value="Genomic_DNA"/>
</dbReference>
<dbReference type="Proteomes" id="UP000432488">
    <property type="component" value="Unassembled WGS sequence"/>
</dbReference>
<dbReference type="Proteomes" id="UP000431575">
    <property type="component" value="Unassembled WGS sequence"/>
</dbReference>
<dbReference type="Proteomes" id="UP001196342">
    <property type="component" value="Unassembled WGS sequence"/>
</dbReference>
<evidence type="ECO:0000313" key="9">
    <source>
        <dbReference type="EMBL" id="RGU40948.1"/>
    </source>
</evidence>
<evidence type="ECO:0000313" key="3">
    <source>
        <dbReference type="EMBL" id="KAB4187300.1"/>
    </source>
</evidence>
<dbReference type="Proteomes" id="UP000442334">
    <property type="component" value="Unassembled WGS sequence"/>
</dbReference>
<evidence type="ECO:0000313" key="12">
    <source>
        <dbReference type="Proteomes" id="UP000095766"/>
    </source>
</evidence>
<dbReference type="Proteomes" id="UP000095766">
    <property type="component" value="Unassembled WGS sequence"/>
</dbReference>
<accession>A0A174IMV6</accession>